<dbReference type="Proteomes" id="UP000024635">
    <property type="component" value="Unassembled WGS sequence"/>
</dbReference>
<dbReference type="Gene3D" id="3.60.10.10">
    <property type="entry name" value="Endonuclease/exonuclease/phosphatase"/>
    <property type="match status" value="1"/>
</dbReference>
<dbReference type="PANTHER" id="PTHR23227:SF67">
    <property type="entry name" value="CRANIOFACIAL DEVELOPMENT PROTEIN 2-LIKE"/>
    <property type="match status" value="1"/>
</dbReference>
<dbReference type="PANTHER" id="PTHR23227">
    <property type="entry name" value="BUCENTAUR RELATED"/>
    <property type="match status" value="1"/>
</dbReference>
<evidence type="ECO:0000313" key="1">
    <source>
        <dbReference type="EMBL" id="EYB87877.1"/>
    </source>
</evidence>
<dbReference type="InterPro" id="IPR027124">
    <property type="entry name" value="Swc5/CFDP1/2"/>
</dbReference>
<dbReference type="InterPro" id="IPR036691">
    <property type="entry name" value="Endo/exonu/phosph_ase_sf"/>
</dbReference>
<keyword evidence="2" id="KW-1185">Reference proteome</keyword>
<dbReference type="AlphaFoldDB" id="A0A016SBY9"/>
<accession>A0A016SBY9</accession>
<name>A0A016SBY9_9BILA</name>
<dbReference type="STRING" id="53326.A0A016SBY9"/>
<dbReference type="OrthoDB" id="5831139at2759"/>
<protein>
    <submittedName>
        <fullName evidence="1">Uncharacterized protein</fullName>
    </submittedName>
</protein>
<proteinExistence type="predicted"/>
<organism evidence="1 2">
    <name type="scientific">Ancylostoma ceylanicum</name>
    <dbReference type="NCBI Taxonomy" id="53326"/>
    <lineage>
        <taxon>Eukaryota</taxon>
        <taxon>Metazoa</taxon>
        <taxon>Ecdysozoa</taxon>
        <taxon>Nematoda</taxon>
        <taxon>Chromadorea</taxon>
        <taxon>Rhabditida</taxon>
        <taxon>Rhabditina</taxon>
        <taxon>Rhabditomorpha</taxon>
        <taxon>Strongyloidea</taxon>
        <taxon>Ancylostomatidae</taxon>
        <taxon>Ancylostomatinae</taxon>
        <taxon>Ancylostoma</taxon>
    </lineage>
</organism>
<reference evidence="2" key="1">
    <citation type="journal article" date="2015" name="Nat. Genet.">
        <title>The genome and transcriptome of the zoonotic hookworm Ancylostoma ceylanicum identify infection-specific gene families.</title>
        <authorList>
            <person name="Schwarz E.M."/>
            <person name="Hu Y."/>
            <person name="Antoshechkin I."/>
            <person name="Miller M.M."/>
            <person name="Sternberg P.W."/>
            <person name="Aroian R.V."/>
        </authorList>
    </citation>
    <scope>NUCLEOTIDE SEQUENCE</scope>
    <source>
        <strain evidence="2">HY135</strain>
    </source>
</reference>
<comment type="caution">
    <text evidence="1">The sequence shown here is derived from an EMBL/GenBank/DDBJ whole genome shotgun (WGS) entry which is preliminary data.</text>
</comment>
<evidence type="ECO:0000313" key="2">
    <source>
        <dbReference type="Proteomes" id="UP000024635"/>
    </source>
</evidence>
<dbReference type="EMBL" id="JARK01001592">
    <property type="protein sequence ID" value="EYB87877.1"/>
    <property type="molecule type" value="Genomic_DNA"/>
</dbReference>
<gene>
    <name evidence="1" type="primary">Acey_s0256.g380</name>
    <name evidence="1" type="ORF">Y032_0256g380</name>
</gene>
<sequence>MTKDGSRCHGGFGYGVRNSDGKRILDYAESHNLVIANTRFRKRPSYFVSFYSGSNTTQIDYVLVRYRNQKLVTESFPTGRVRCSTVR</sequence>